<evidence type="ECO:0000313" key="6">
    <source>
        <dbReference type="Proteomes" id="UP001595882"/>
    </source>
</evidence>
<dbReference type="Proteomes" id="UP001595882">
    <property type="component" value="Unassembled WGS sequence"/>
</dbReference>
<comment type="caution">
    <text evidence="5">The sequence shown here is derived from an EMBL/GenBank/DDBJ whole genome shotgun (WGS) entry which is preliminary data.</text>
</comment>
<evidence type="ECO:0000259" key="4">
    <source>
        <dbReference type="PROSITE" id="PS51781"/>
    </source>
</evidence>
<dbReference type="InterPro" id="IPR050695">
    <property type="entry name" value="N-acetylmuramoyl_amidase_3"/>
</dbReference>
<dbReference type="InterPro" id="IPR003646">
    <property type="entry name" value="SH3-like_bac-type"/>
</dbReference>
<keyword evidence="3" id="KW-1133">Transmembrane helix</keyword>
<evidence type="ECO:0000313" key="5">
    <source>
        <dbReference type="EMBL" id="MFC4404016.1"/>
    </source>
</evidence>
<dbReference type="InterPro" id="IPR002508">
    <property type="entry name" value="MurNAc-LAA_cat"/>
</dbReference>
<dbReference type="RefSeq" id="WP_390252556.1">
    <property type="nucleotide sequence ID" value="NZ_JBHSDT010000008.1"/>
</dbReference>
<name>A0ABV8WW09_9BACI</name>
<evidence type="ECO:0000256" key="1">
    <source>
        <dbReference type="ARBA" id="ARBA00022801"/>
    </source>
</evidence>
<feature type="transmembrane region" description="Helical" evidence="3">
    <location>
        <begin position="18"/>
        <end position="38"/>
    </location>
</feature>
<keyword evidence="3" id="KW-0472">Membrane</keyword>
<dbReference type="EMBL" id="JBHSDT010000008">
    <property type="protein sequence ID" value="MFC4404016.1"/>
    <property type="molecule type" value="Genomic_DNA"/>
</dbReference>
<evidence type="ECO:0000256" key="3">
    <source>
        <dbReference type="SAM" id="Phobius"/>
    </source>
</evidence>
<accession>A0ABV8WW09</accession>
<gene>
    <name evidence="5" type="ORF">ACFOY7_13145</name>
</gene>
<dbReference type="SMART" id="SM00646">
    <property type="entry name" value="Ami_3"/>
    <property type="match status" value="1"/>
</dbReference>
<dbReference type="PANTHER" id="PTHR30404:SF0">
    <property type="entry name" value="N-ACETYLMURAMOYL-L-ALANINE AMIDASE AMIC"/>
    <property type="match status" value="1"/>
</dbReference>
<dbReference type="SUPFAM" id="SSF53187">
    <property type="entry name" value="Zn-dependent exopeptidases"/>
    <property type="match status" value="1"/>
</dbReference>
<dbReference type="Pfam" id="PF01520">
    <property type="entry name" value="Amidase_3"/>
    <property type="match status" value="1"/>
</dbReference>
<protein>
    <submittedName>
        <fullName evidence="5">N-acetylmuramoyl-L-alanine amidase</fullName>
        <ecNumber evidence="5">3.5.1.28</ecNumber>
    </submittedName>
</protein>
<dbReference type="Gene3D" id="3.40.630.40">
    <property type="entry name" value="Zn-dependent exopeptidases"/>
    <property type="match status" value="1"/>
</dbReference>
<feature type="domain" description="SH3b" evidence="4">
    <location>
        <begin position="38"/>
        <end position="100"/>
    </location>
</feature>
<evidence type="ECO:0000256" key="2">
    <source>
        <dbReference type="ARBA" id="ARBA00023316"/>
    </source>
</evidence>
<organism evidence="5 6">
    <name type="scientific">Gracilibacillus xinjiangensis</name>
    <dbReference type="NCBI Taxonomy" id="1193282"/>
    <lineage>
        <taxon>Bacteria</taxon>
        <taxon>Bacillati</taxon>
        <taxon>Bacillota</taxon>
        <taxon>Bacilli</taxon>
        <taxon>Bacillales</taxon>
        <taxon>Bacillaceae</taxon>
        <taxon>Gracilibacillus</taxon>
    </lineage>
</organism>
<dbReference type="PROSITE" id="PS51781">
    <property type="entry name" value="SH3B"/>
    <property type="match status" value="1"/>
</dbReference>
<keyword evidence="2" id="KW-0961">Cell wall biogenesis/degradation</keyword>
<dbReference type="PANTHER" id="PTHR30404">
    <property type="entry name" value="N-ACETYLMURAMOYL-L-ALANINE AMIDASE"/>
    <property type="match status" value="1"/>
</dbReference>
<keyword evidence="3" id="KW-0812">Transmembrane</keyword>
<dbReference type="CDD" id="cd02696">
    <property type="entry name" value="MurNAc-LAA"/>
    <property type="match status" value="1"/>
</dbReference>
<dbReference type="Pfam" id="PF08239">
    <property type="entry name" value="SH3_3"/>
    <property type="match status" value="1"/>
</dbReference>
<sequence>MSNIELNWLEGDYLRKKVLIVILLILILSLSMSFVIYAKEAYINGEQLNVRSGPGTAFDAIGKVNPPDVYPILKETEDWVKIDYNGQTGWVSKDYVTIEESDLITKDNPNNSQVNEQRSIIPPGLHGKVIVIDPGHGGRDVGAISVSEDFESTYTLKTAKVLAEFLEANGAIVHFTREDDRYITLFSRSTFANTVHADAFLSIHYNSTPEHPEVAGVSTFFYNSRDQSLAEIVQDGIITETGMENRGIKQADLQVLRTNHRPGILLELGFLSNQQEENHIRSRIFLEAVSTGVVTGLQQYFQN</sequence>
<dbReference type="GO" id="GO:0008745">
    <property type="term" value="F:N-acetylmuramoyl-L-alanine amidase activity"/>
    <property type="evidence" value="ECO:0007669"/>
    <property type="project" value="UniProtKB-EC"/>
</dbReference>
<reference evidence="6" key="1">
    <citation type="journal article" date="2019" name="Int. J. Syst. Evol. Microbiol.">
        <title>The Global Catalogue of Microorganisms (GCM) 10K type strain sequencing project: providing services to taxonomists for standard genome sequencing and annotation.</title>
        <authorList>
            <consortium name="The Broad Institute Genomics Platform"/>
            <consortium name="The Broad Institute Genome Sequencing Center for Infectious Disease"/>
            <person name="Wu L."/>
            <person name="Ma J."/>
        </authorList>
    </citation>
    <scope>NUCLEOTIDE SEQUENCE [LARGE SCALE GENOMIC DNA]</scope>
    <source>
        <strain evidence="6">CCUG 37865</strain>
    </source>
</reference>
<proteinExistence type="predicted"/>
<keyword evidence="6" id="KW-1185">Reference proteome</keyword>
<dbReference type="Gene3D" id="2.30.30.40">
    <property type="entry name" value="SH3 Domains"/>
    <property type="match status" value="1"/>
</dbReference>
<dbReference type="SMART" id="SM00287">
    <property type="entry name" value="SH3b"/>
    <property type="match status" value="1"/>
</dbReference>
<keyword evidence="1 5" id="KW-0378">Hydrolase</keyword>
<dbReference type="EC" id="3.5.1.28" evidence="5"/>